<dbReference type="EMBL" id="BMJW01000003">
    <property type="protein sequence ID" value="GGH02807.1"/>
    <property type="molecule type" value="Genomic_DNA"/>
</dbReference>
<evidence type="ECO:0000256" key="1">
    <source>
        <dbReference type="SAM" id="SignalP"/>
    </source>
</evidence>
<organism evidence="3 4">
    <name type="scientific">Polaribacter pacificus</name>
    <dbReference type="NCBI Taxonomy" id="1775173"/>
    <lineage>
        <taxon>Bacteria</taxon>
        <taxon>Pseudomonadati</taxon>
        <taxon>Bacteroidota</taxon>
        <taxon>Flavobacteriia</taxon>
        <taxon>Flavobacteriales</taxon>
        <taxon>Flavobacteriaceae</taxon>
    </lineage>
</organism>
<dbReference type="Proteomes" id="UP000633278">
    <property type="component" value="Unassembled WGS sequence"/>
</dbReference>
<feature type="chain" id="PRO_5037365977" description="Thioredoxin domain-containing protein" evidence="1">
    <location>
        <begin position="23"/>
        <end position="451"/>
    </location>
</feature>
<evidence type="ECO:0000259" key="2">
    <source>
        <dbReference type="PROSITE" id="PS51352"/>
    </source>
</evidence>
<dbReference type="CDD" id="cd02966">
    <property type="entry name" value="TlpA_like_family"/>
    <property type="match status" value="1"/>
</dbReference>
<name>A0A917MFG9_9FLAO</name>
<dbReference type="PANTHER" id="PTHR42852">
    <property type="entry name" value="THIOL:DISULFIDE INTERCHANGE PROTEIN DSBE"/>
    <property type="match status" value="1"/>
</dbReference>
<sequence>MIKKSTTPAQLVLIFFVFLTIACTNDAPPKDSEITSSKELLKEADSLLRAKQLTLEQVNAKITKDLAAFNMNNLTLEQINSLAESNMLYKFNALRKLVEPSLIKLSNQNDVVGANAASIYKTNLPMPETSKDSASFQQRWIAAYSDFISHPGIDAYINTDDRMLFDVFGRIQFLDPASVGKSNLIEEMMVLLDRPMSSRVGTTSVILFDFVKKPEFGASEEYIQEVRTKVLKKTREIIAELKTQESPSKSTLENLEHVALYLDGASARKQLIGYEAPKMKFNYNTIKNVKSLSDLKGKVVILDFWATWCSPCVGSFPNVVELQKRYKDYPVVILGVTSLQEAHTDRKNGKRIDTKGKPELEYSLMKPFMEDMGMTWEVAFSEASVFNEDFGVRGIPHVAVVDAKGIVRYNELRPYHAPWHEAEKIDQLLEEAGLPFPSEPMEKTNYSKVTD</sequence>
<dbReference type="InterPro" id="IPR013740">
    <property type="entry name" value="Redoxin"/>
</dbReference>
<dbReference type="PROSITE" id="PS51257">
    <property type="entry name" value="PROKAR_LIPOPROTEIN"/>
    <property type="match status" value="1"/>
</dbReference>
<comment type="caution">
    <text evidence="3">The sequence shown here is derived from an EMBL/GenBank/DDBJ whole genome shotgun (WGS) entry which is preliminary data.</text>
</comment>
<dbReference type="PROSITE" id="PS51352">
    <property type="entry name" value="THIOREDOXIN_2"/>
    <property type="match status" value="1"/>
</dbReference>
<proteinExistence type="predicted"/>
<dbReference type="GO" id="GO:0016491">
    <property type="term" value="F:oxidoreductase activity"/>
    <property type="evidence" value="ECO:0007669"/>
    <property type="project" value="InterPro"/>
</dbReference>
<feature type="domain" description="Thioredoxin" evidence="2">
    <location>
        <begin position="270"/>
        <end position="434"/>
    </location>
</feature>
<evidence type="ECO:0000313" key="3">
    <source>
        <dbReference type="EMBL" id="GGH02807.1"/>
    </source>
</evidence>
<evidence type="ECO:0000313" key="4">
    <source>
        <dbReference type="Proteomes" id="UP000633278"/>
    </source>
</evidence>
<reference evidence="3" key="1">
    <citation type="journal article" date="2014" name="Int. J. Syst. Evol. Microbiol.">
        <title>Complete genome sequence of Corynebacterium casei LMG S-19264T (=DSM 44701T), isolated from a smear-ripened cheese.</title>
        <authorList>
            <consortium name="US DOE Joint Genome Institute (JGI-PGF)"/>
            <person name="Walter F."/>
            <person name="Albersmeier A."/>
            <person name="Kalinowski J."/>
            <person name="Ruckert C."/>
        </authorList>
    </citation>
    <scope>NUCLEOTIDE SEQUENCE</scope>
    <source>
        <strain evidence="3">CGMCC 1.15763</strain>
    </source>
</reference>
<dbReference type="PANTHER" id="PTHR42852:SF13">
    <property type="entry name" value="PROTEIN DIPZ"/>
    <property type="match status" value="1"/>
</dbReference>
<keyword evidence="1" id="KW-0732">Signal</keyword>
<feature type="signal peptide" evidence="1">
    <location>
        <begin position="1"/>
        <end position="22"/>
    </location>
</feature>
<dbReference type="RefSeq" id="WP_188599411.1">
    <property type="nucleotide sequence ID" value="NZ_BMJW01000003.1"/>
</dbReference>
<dbReference type="Pfam" id="PF08534">
    <property type="entry name" value="Redoxin"/>
    <property type="match status" value="1"/>
</dbReference>
<dbReference type="InterPro" id="IPR036249">
    <property type="entry name" value="Thioredoxin-like_sf"/>
</dbReference>
<protein>
    <recommendedName>
        <fullName evidence="2">Thioredoxin domain-containing protein</fullName>
    </recommendedName>
</protein>
<dbReference type="AlphaFoldDB" id="A0A917MFG9"/>
<accession>A0A917MFG9</accession>
<gene>
    <name evidence="3" type="ORF">GCM10011416_22080</name>
</gene>
<reference evidence="3" key="2">
    <citation type="submission" date="2020-09" db="EMBL/GenBank/DDBJ databases">
        <authorList>
            <person name="Sun Q."/>
            <person name="Zhou Y."/>
        </authorList>
    </citation>
    <scope>NUCLEOTIDE SEQUENCE</scope>
    <source>
        <strain evidence="3">CGMCC 1.15763</strain>
    </source>
</reference>
<keyword evidence="4" id="KW-1185">Reference proteome</keyword>
<dbReference type="SUPFAM" id="SSF52833">
    <property type="entry name" value="Thioredoxin-like"/>
    <property type="match status" value="1"/>
</dbReference>
<dbReference type="Gene3D" id="3.40.30.10">
    <property type="entry name" value="Glutaredoxin"/>
    <property type="match status" value="1"/>
</dbReference>
<dbReference type="InterPro" id="IPR050553">
    <property type="entry name" value="Thioredoxin_ResA/DsbE_sf"/>
</dbReference>
<dbReference type="InterPro" id="IPR013766">
    <property type="entry name" value="Thioredoxin_domain"/>
</dbReference>